<dbReference type="Gene3D" id="2.115.10.20">
    <property type="entry name" value="Glycosyl hydrolase domain, family 43"/>
    <property type="match status" value="1"/>
</dbReference>
<name>A0A662DDI0_UNCAE</name>
<evidence type="ECO:0000256" key="2">
    <source>
        <dbReference type="ARBA" id="ARBA00022679"/>
    </source>
</evidence>
<dbReference type="InterPro" id="IPR007184">
    <property type="entry name" value="Mannoside_phosphorylase"/>
</dbReference>
<proteinExistence type="inferred from homology"/>
<evidence type="ECO:0000256" key="1">
    <source>
        <dbReference type="ARBA" id="ARBA00022676"/>
    </source>
</evidence>
<dbReference type="EMBL" id="QMQA01000073">
    <property type="protein sequence ID" value="RLE13854.1"/>
    <property type="molecule type" value="Genomic_DNA"/>
</dbReference>
<accession>A0A662DDI0</accession>
<dbReference type="GO" id="GO:0016798">
    <property type="term" value="F:hydrolase activity, acting on glycosyl bonds"/>
    <property type="evidence" value="ECO:0007669"/>
    <property type="project" value="UniProtKB-KW"/>
</dbReference>
<dbReference type="InterPro" id="IPR023296">
    <property type="entry name" value="Glyco_hydro_beta-prop_sf"/>
</dbReference>
<keyword evidence="2" id="KW-0808">Transferase</keyword>
<dbReference type="GO" id="GO:0016757">
    <property type="term" value="F:glycosyltransferase activity"/>
    <property type="evidence" value="ECO:0007669"/>
    <property type="project" value="UniProtKB-KW"/>
</dbReference>
<dbReference type="PANTHER" id="PTHR34106:SF5">
    <property type="entry name" value="GLYCOSIDASE"/>
    <property type="match status" value="1"/>
</dbReference>
<comment type="caution">
    <text evidence="4">The sequence shown here is derived from an EMBL/GenBank/DDBJ whole genome shotgun (WGS) entry which is preliminary data.</text>
</comment>
<keyword evidence="1" id="KW-0328">Glycosyltransferase</keyword>
<comment type="similarity">
    <text evidence="3">Belongs to the glycosyl hydrolase 130 family.</text>
</comment>
<dbReference type="CDD" id="cd08993">
    <property type="entry name" value="GH130"/>
    <property type="match status" value="1"/>
</dbReference>
<keyword evidence="4" id="KW-0326">Glycosidase</keyword>
<dbReference type="PANTHER" id="PTHR34106">
    <property type="entry name" value="GLYCOSIDASE"/>
    <property type="match status" value="1"/>
</dbReference>
<dbReference type="Proteomes" id="UP000280417">
    <property type="component" value="Unassembled WGS sequence"/>
</dbReference>
<protein>
    <submittedName>
        <fullName evidence="4">Glycosidase</fullName>
    </submittedName>
</protein>
<sequence>MHLHKYPQDIVRRFEENPIIDRDDIPFNCNTVFNAGAVKYKDEYLLLLRVETLEGRSCLVLAKSPNGYDFEVEEEPVMDISKEEPFATYEKRGIEDPRITLFEDRYYIFYTAYSKYGPRIALAETKDFKNIKRLGLVSQPGNKDAVLFPRKINGLFVRFDRPSTGSTADMWISYSPDLIYWGNSKVVMEIRPGFWDSNKIGAGAAPIETREGWLEIYHGVKGTGTGRIYRLGCALFDLEDPSRLIGRSKIPIISPRELYERTGDVPNVIFTCGAILEENGEVKLYYGAADTCICVGTCQLEDLIESCRSSLY</sequence>
<evidence type="ECO:0000313" key="4">
    <source>
        <dbReference type="EMBL" id="RLE13854.1"/>
    </source>
</evidence>
<gene>
    <name evidence="4" type="ORF">DRJ04_03510</name>
</gene>
<evidence type="ECO:0000256" key="3">
    <source>
        <dbReference type="ARBA" id="ARBA00024356"/>
    </source>
</evidence>
<evidence type="ECO:0000313" key="5">
    <source>
        <dbReference type="Proteomes" id="UP000280417"/>
    </source>
</evidence>
<dbReference type="AlphaFoldDB" id="A0A662DDI0"/>
<dbReference type="SUPFAM" id="SSF75005">
    <property type="entry name" value="Arabinanase/levansucrase/invertase"/>
    <property type="match status" value="1"/>
</dbReference>
<dbReference type="PIRSF" id="PIRSF016202">
    <property type="entry name" value="PH1107"/>
    <property type="match status" value="1"/>
</dbReference>
<keyword evidence="4" id="KW-0378">Hydrolase</keyword>
<reference evidence="4 5" key="1">
    <citation type="submission" date="2018-06" db="EMBL/GenBank/DDBJ databases">
        <title>Extensive metabolic versatility and redundancy in microbially diverse, dynamic hydrothermal sediments.</title>
        <authorList>
            <person name="Dombrowski N."/>
            <person name="Teske A."/>
            <person name="Baker B.J."/>
        </authorList>
    </citation>
    <scope>NUCLEOTIDE SEQUENCE [LARGE SCALE GENOMIC DNA]</scope>
    <source>
        <strain evidence="4">B3_G15</strain>
    </source>
</reference>
<organism evidence="4 5">
    <name type="scientific">Aerophobetes bacterium</name>
    <dbReference type="NCBI Taxonomy" id="2030807"/>
    <lineage>
        <taxon>Bacteria</taxon>
        <taxon>Candidatus Aerophobota</taxon>
    </lineage>
</organism>
<dbReference type="Pfam" id="PF04041">
    <property type="entry name" value="Glyco_hydro_130"/>
    <property type="match status" value="1"/>
</dbReference>